<organism evidence="1 2">
    <name type="scientific">Chryseosolibacter histidini</name>
    <dbReference type="NCBI Taxonomy" id="2782349"/>
    <lineage>
        <taxon>Bacteria</taxon>
        <taxon>Pseudomonadati</taxon>
        <taxon>Bacteroidota</taxon>
        <taxon>Cytophagia</taxon>
        <taxon>Cytophagales</taxon>
        <taxon>Chryseotaleaceae</taxon>
        <taxon>Chryseosolibacter</taxon>
    </lineage>
</organism>
<proteinExistence type="predicted"/>
<keyword evidence="2" id="KW-1185">Reference proteome</keyword>
<dbReference type="AlphaFoldDB" id="A0AAP2DP04"/>
<dbReference type="InterPro" id="IPR008914">
    <property type="entry name" value="PEBP"/>
</dbReference>
<accession>A0AAP2DP04</accession>
<gene>
    <name evidence="1" type="ORF">KK083_17605</name>
</gene>
<dbReference type="EMBL" id="JAHESF010000017">
    <property type="protein sequence ID" value="MBT1698713.1"/>
    <property type="molecule type" value="Genomic_DNA"/>
</dbReference>
<evidence type="ECO:0000313" key="2">
    <source>
        <dbReference type="Proteomes" id="UP001319200"/>
    </source>
</evidence>
<dbReference type="PANTHER" id="PTHR30289">
    <property type="entry name" value="UNCHARACTERIZED PROTEIN YBCL-RELATED"/>
    <property type="match status" value="1"/>
</dbReference>
<dbReference type="SUPFAM" id="SSF49777">
    <property type="entry name" value="PEBP-like"/>
    <property type="match status" value="1"/>
</dbReference>
<evidence type="ECO:0000313" key="1">
    <source>
        <dbReference type="EMBL" id="MBT1698713.1"/>
    </source>
</evidence>
<dbReference type="PANTHER" id="PTHR30289:SF1">
    <property type="entry name" value="PEBP (PHOSPHATIDYLETHANOLAMINE-BINDING PROTEIN) FAMILY PROTEIN"/>
    <property type="match status" value="1"/>
</dbReference>
<dbReference type="Pfam" id="PF01161">
    <property type="entry name" value="PBP"/>
    <property type="match status" value="1"/>
</dbReference>
<dbReference type="Gene3D" id="3.90.280.10">
    <property type="entry name" value="PEBP-like"/>
    <property type="match status" value="1"/>
</dbReference>
<dbReference type="Proteomes" id="UP001319200">
    <property type="component" value="Unassembled WGS sequence"/>
</dbReference>
<name>A0AAP2DP04_9BACT</name>
<dbReference type="InterPro" id="IPR005247">
    <property type="entry name" value="YbhB_YbcL/LppC-like"/>
</dbReference>
<dbReference type="NCBIfam" id="TIGR00481">
    <property type="entry name" value="YbhB/YbcL family Raf kinase inhibitor-like protein"/>
    <property type="match status" value="1"/>
</dbReference>
<comment type="caution">
    <text evidence="1">The sequence shown here is derived from an EMBL/GenBank/DDBJ whole genome shotgun (WGS) entry which is preliminary data.</text>
</comment>
<dbReference type="RefSeq" id="WP_254165388.1">
    <property type="nucleotide sequence ID" value="NZ_JAHESF010000017.1"/>
</dbReference>
<keyword evidence="1" id="KW-0649">Protein kinase inhibitor</keyword>
<protein>
    <submittedName>
        <fullName evidence="1">YbhB/YbcL family Raf kinase inhibitor-like protein</fullName>
    </submittedName>
</protein>
<sequence>METVAKRTTLMISSPAFEHEGLIPAQYTCEGAGINPPLSIGGIPDDAKTLALIMEDPDAPGKVFDHWLVWNIPPTESIPENSVPGLEGTNSRGQIGYTGPCPPSGTHRYFFKVFAVDTLLELAKGADKTKLNYALQRHVIGYGELMGIVHSRQTTIHSRAVSDSRSR</sequence>
<dbReference type="CDD" id="cd00865">
    <property type="entry name" value="PEBP_bact_arch"/>
    <property type="match status" value="1"/>
</dbReference>
<dbReference type="GO" id="GO:0004860">
    <property type="term" value="F:protein kinase inhibitor activity"/>
    <property type="evidence" value="ECO:0007669"/>
    <property type="project" value="UniProtKB-KW"/>
</dbReference>
<reference evidence="1 2" key="1">
    <citation type="submission" date="2021-05" db="EMBL/GenBank/DDBJ databases">
        <title>A Polyphasic approach of four new species of the genus Ohtaekwangia: Ohtaekwangia histidinii sp. nov., Ohtaekwangia cretensis sp. nov., Ohtaekwangia indiensis sp. nov., Ohtaekwangia reichenbachii sp. nov. from diverse environment.</title>
        <authorList>
            <person name="Octaviana S."/>
        </authorList>
    </citation>
    <scope>NUCLEOTIDE SEQUENCE [LARGE SCALE GENOMIC DNA]</scope>
    <source>
        <strain evidence="1 2">PWU4</strain>
    </source>
</reference>
<dbReference type="InterPro" id="IPR036610">
    <property type="entry name" value="PEBP-like_sf"/>
</dbReference>